<dbReference type="AlphaFoldDB" id="A0AAQ2T109"/>
<name>A0AAQ2T109_MORBO</name>
<dbReference type="EMBL" id="CP087830">
    <property type="protein sequence ID" value="UZA04468.1"/>
    <property type="molecule type" value="Genomic_DNA"/>
</dbReference>
<geneLocation type="plasmid" evidence="2 5">
    <name>unnamed1</name>
</geneLocation>
<reference evidence="3 4" key="1">
    <citation type="journal article" date="2022" name="BMC Microbiol.">
        <title>Whole genome sequencing of Moraxella bovis strains from North America reveals two genotypes with different genetic determinants.</title>
        <authorList>
            <person name="Wynn E.L."/>
            <person name="Hille M.M."/>
            <person name="Loy J.D."/>
            <person name="Schuller G."/>
            <person name="Kuhn K.L."/>
            <person name="Dickey A.M."/>
            <person name="Bono J.L."/>
            <person name="Clawson M.L."/>
        </authorList>
    </citation>
    <scope>NUCLEOTIDE SEQUENCE [LARGE SCALE GENOMIC DNA]</scope>
    <source>
        <strain evidence="1">SAM102599</strain>
        <strain evidence="3 4">SAM57978</strain>
        <plasmid evidence="2 5">unnamed1</plasmid>
    </source>
</reference>
<evidence type="ECO:0000313" key="2">
    <source>
        <dbReference type="EMBL" id="UZA04752.1"/>
    </source>
</evidence>
<dbReference type="GeneID" id="77188653"/>
<gene>
    <name evidence="1" type="ORF">LP092_07005</name>
    <name evidence="2" type="ORF">LP092_15405</name>
    <name evidence="3" type="ORF">LP129_07315</name>
</gene>
<protein>
    <submittedName>
        <fullName evidence="3">Uncharacterized protein</fullName>
    </submittedName>
</protein>
<accession>A0AAQ2T109</accession>
<evidence type="ECO:0000313" key="1">
    <source>
        <dbReference type="EMBL" id="UZA04468.1"/>
    </source>
</evidence>
<dbReference type="Proteomes" id="UP001163283">
    <property type="component" value="Chromosome"/>
</dbReference>
<evidence type="ECO:0000313" key="4">
    <source>
        <dbReference type="Proteomes" id="UP001163283"/>
    </source>
</evidence>
<sequence>MTSIHPQIITQATDPQDMLGMLWLSYHFGIPLWIKPYVISQIGKSRRTLTEGHYTQEIYPARTRLGNDVVAHLTFYLKNEIPSLEFLARLFHKIDGRLIQE</sequence>
<dbReference type="KEGG" id="mboi:DQF64_07150"/>
<keyword evidence="5" id="KW-1185">Reference proteome</keyword>
<dbReference type="EMBL" id="CP087781">
    <property type="protein sequence ID" value="UZA52921.1"/>
    <property type="molecule type" value="Genomic_DNA"/>
</dbReference>
<evidence type="ECO:0000313" key="5">
    <source>
        <dbReference type="Proteomes" id="UP001163632"/>
    </source>
</evidence>
<organism evidence="3 4">
    <name type="scientific">Moraxella bovis</name>
    <dbReference type="NCBI Taxonomy" id="476"/>
    <lineage>
        <taxon>Bacteria</taxon>
        <taxon>Pseudomonadati</taxon>
        <taxon>Pseudomonadota</taxon>
        <taxon>Gammaproteobacteria</taxon>
        <taxon>Moraxellales</taxon>
        <taxon>Moraxellaceae</taxon>
        <taxon>Moraxella</taxon>
    </lineage>
</organism>
<keyword evidence="2" id="KW-0614">Plasmid</keyword>
<proteinExistence type="predicted"/>
<evidence type="ECO:0000313" key="3">
    <source>
        <dbReference type="EMBL" id="UZA52921.1"/>
    </source>
</evidence>
<dbReference type="EMBL" id="CP087831">
    <property type="protein sequence ID" value="UZA04752.1"/>
    <property type="molecule type" value="Genomic_DNA"/>
</dbReference>
<dbReference type="Proteomes" id="UP001163632">
    <property type="component" value="Chromosome"/>
</dbReference>
<dbReference type="Proteomes" id="UP001163632">
    <property type="component" value="Plasmid unnamed1"/>
</dbReference>
<dbReference type="RefSeq" id="WP_078273231.1">
    <property type="nucleotide sequence ID" value="NZ_CP030241.1"/>
</dbReference>